<sequence length="139" mass="15979">MGSTEELLLSAPECVLEKEWEREPAPSLLAVGGRVAARQRRRQQLLQPPQEEEQQQQQVQQEGRNDSDEPIIDDYKKMGTLFGELNKSLISIGFTRMYFGERIVEPVIIIFFWVMLWFLGLQALGLVAVLCLVIIYVQQ</sequence>
<protein>
    <submittedName>
        <fullName evidence="10">Uncharacterized protein FAM241A isoform X1</fullName>
    </submittedName>
</protein>
<feature type="transmembrane region" description="Helical" evidence="7">
    <location>
        <begin position="107"/>
        <end position="137"/>
    </location>
</feature>
<evidence type="ECO:0000313" key="9">
    <source>
        <dbReference type="Proteomes" id="UP001190640"/>
    </source>
</evidence>
<dbReference type="GO" id="GO:0016020">
    <property type="term" value="C:membrane"/>
    <property type="evidence" value="ECO:0007669"/>
    <property type="project" value="UniProtKB-SubCell"/>
</dbReference>
<evidence type="ECO:0000256" key="6">
    <source>
        <dbReference type="SAM" id="MobiDB-lite"/>
    </source>
</evidence>
<comment type="similarity">
    <text evidence="2">Belongs to the FAM241 family.</text>
</comment>
<comment type="subcellular location">
    <subcellularLocation>
        <location evidence="1">Membrane</location>
        <topology evidence="1">Single-pass membrane protein</topology>
    </subcellularLocation>
</comment>
<evidence type="ECO:0000256" key="1">
    <source>
        <dbReference type="ARBA" id="ARBA00004167"/>
    </source>
</evidence>
<proteinExistence type="inferred from homology"/>
<organism evidence="9 10">
    <name type="scientific">Eublepharis macularius</name>
    <name type="common">Leopard gecko</name>
    <name type="synonym">Cyrtodactylus macularius</name>
    <dbReference type="NCBI Taxonomy" id="481883"/>
    <lineage>
        <taxon>Eukaryota</taxon>
        <taxon>Metazoa</taxon>
        <taxon>Chordata</taxon>
        <taxon>Craniata</taxon>
        <taxon>Vertebrata</taxon>
        <taxon>Euteleostomi</taxon>
        <taxon>Lepidosauria</taxon>
        <taxon>Squamata</taxon>
        <taxon>Bifurcata</taxon>
        <taxon>Gekkota</taxon>
        <taxon>Eublepharidae</taxon>
        <taxon>Eublepharinae</taxon>
        <taxon>Eublepharis</taxon>
    </lineage>
</organism>
<evidence type="ECO:0000256" key="3">
    <source>
        <dbReference type="ARBA" id="ARBA00022692"/>
    </source>
</evidence>
<dbReference type="PANTHER" id="PTHR33690">
    <property type="entry name" value="DUF4605 DOMAIN-CONTAINING PROTEIN"/>
    <property type="match status" value="1"/>
</dbReference>
<dbReference type="RefSeq" id="XP_054846464.1">
    <property type="nucleotide sequence ID" value="XM_054990489.1"/>
</dbReference>
<dbReference type="AlphaFoldDB" id="A0AA97K0C0"/>
<evidence type="ECO:0000256" key="4">
    <source>
        <dbReference type="ARBA" id="ARBA00022989"/>
    </source>
</evidence>
<feature type="region of interest" description="Disordered" evidence="6">
    <location>
        <begin position="40"/>
        <end position="72"/>
    </location>
</feature>
<feature type="compositionally biased region" description="Basic and acidic residues" evidence="6">
    <location>
        <begin position="63"/>
        <end position="72"/>
    </location>
</feature>
<name>A0AA97K0C0_EUBMA</name>
<reference evidence="10" key="1">
    <citation type="submission" date="2025-08" db="UniProtKB">
        <authorList>
            <consortium name="RefSeq"/>
        </authorList>
    </citation>
    <scope>IDENTIFICATION</scope>
    <source>
        <tissue evidence="10">Blood</tissue>
    </source>
</reference>
<dbReference type="GeneID" id="129337037"/>
<dbReference type="InterPro" id="IPR027953">
    <property type="entry name" value="DUF4605"/>
</dbReference>
<dbReference type="Pfam" id="PF15378">
    <property type="entry name" value="DUF4605"/>
    <property type="match status" value="1"/>
</dbReference>
<feature type="domain" description="DUF4605" evidence="8">
    <location>
        <begin position="80"/>
        <end position="138"/>
    </location>
</feature>
<evidence type="ECO:0000313" key="10">
    <source>
        <dbReference type="RefSeq" id="XP_054846464.1"/>
    </source>
</evidence>
<keyword evidence="4 7" id="KW-1133">Transmembrane helix</keyword>
<dbReference type="Proteomes" id="UP001190640">
    <property type="component" value="Chromosome 10"/>
</dbReference>
<keyword evidence="9" id="KW-1185">Reference proteome</keyword>
<dbReference type="InterPro" id="IPR052502">
    <property type="entry name" value="FAM241_domain"/>
</dbReference>
<dbReference type="KEGG" id="emc:129337037"/>
<gene>
    <name evidence="10" type="primary">FAM241A</name>
</gene>
<evidence type="ECO:0000256" key="2">
    <source>
        <dbReference type="ARBA" id="ARBA00006165"/>
    </source>
</evidence>
<evidence type="ECO:0000256" key="5">
    <source>
        <dbReference type="ARBA" id="ARBA00023136"/>
    </source>
</evidence>
<dbReference type="PANTHER" id="PTHR33690:SF1">
    <property type="entry name" value="FAMILY WITH SEQUENCE SIMILARITY 241 MEMBER A"/>
    <property type="match status" value="1"/>
</dbReference>
<evidence type="ECO:0000256" key="7">
    <source>
        <dbReference type="SAM" id="Phobius"/>
    </source>
</evidence>
<evidence type="ECO:0000259" key="8">
    <source>
        <dbReference type="Pfam" id="PF15378"/>
    </source>
</evidence>
<keyword evidence="3 7" id="KW-0812">Transmembrane</keyword>
<keyword evidence="5 7" id="KW-0472">Membrane</keyword>
<feature type="compositionally biased region" description="Low complexity" evidence="6">
    <location>
        <begin position="44"/>
        <end position="62"/>
    </location>
</feature>
<dbReference type="CTD" id="132720"/>
<accession>A0AA97K0C0</accession>